<dbReference type="PANTHER" id="PTHR46468">
    <property type="entry name" value="SENTRIN-SPECIFIC PROTEASE 8"/>
    <property type="match status" value="1"/>
</dbReference>
<dbReference type="GO" id="GO:0006508">
    <property type="term" value="P:proteolysis"/>
    <property type="evidence" value="ECO:0007669"/>
    <property type="project" value="UniProtKB-KW"/>
</dbReference>
<dbReference type="AlphaFoldDB" id="A0AAV8UXZ6"/>
<dbReference type="InterPro" id="IPR038765">
    <property type="entry name" value="Papain-like_cys_pep_sf"/>
</dbReference>
<feature type="domain" description="Ubiquitin-like protease family profile" evidence="5">
    <location>
        <begin position="7"/>
        <end position="172"/>
    </location>
</feature>
<dbReference type="EMBL" id="JAMWBK010000002">
    <property type="protein sequence ID" value="KAJ8907476.1"/>
    <property type="molecule type" value="Genomic_DNA"/>
</dbReference>
<dbReference type="Proteomes" id="UP001157974">
    <property type="component" value="Unassembled WGS sequence"/>
</dbReference>
<evidence type="ECO:0000256" key="2">
    <source>
        <dbReference type="ARBA" id="ARBA00022670"/>
    </source>
</evidence>
<evidence type="ECO:0000313" key="7">
    <source>
        <dbReference type="Proteomes" id="UP001157974"/>
    </source>
</evidence>
<gene>
    <name evidence="6" type="ORF">NDN08_007587</name>
</gene>
<dbReference type="GO" id="GO:0008234">
    <property type="term" value="F:cysteine-type peptidase activity"/>
    <property type="evidence" value="ECO:0007669"/>
    <property type="project" value="UniProtKB-KW"/>
</dbReference>
<evidence type="ECO:0000256" key="1">
    <source>
        <dbReference type="ARBA" id="ARBA00005234"/>
    </source>
</evidence>
<dbReference type="Gene3D" id="3.40.395.10">
    <property type="entry name" value="Adenoviral Proteinase, Chain A"/>
    <property type="match status" value="1"/>
</dbReference>
<keyword evidence="4" id="KW-0788">Thiol protease</keyword>
<protein>
    <recommendedName>
        <fullName evidence="5">Ubiquitin-like protease family profile domain-containing protein</fullName>
    </recommendedName>
</protein>
<accession>A0AAV8UXZ6</accession>
<organism evidence="6 7">
    <name type="scientific">Rhodosorus marinus</name>
    <dbReference type="NCBI Taxonomy" id="101924"/>
    <lineage>
        <taxon>Eukaryota</taxon>
        <taxon>Rhodophyta</taxon>
        <taxon>Stylonematophyceae</taxon>
        <taxon>Stylonematales</taxon>
        <taxon>Stylonemataceae</taxon>
        <taxon>Rhodosorus</taxon>
    </lineage>
</organism>
<sequence length="215" mass="23829">MRDYGDATVTQEDVKLLNTGGWLNDALVWFFEEYLRVEVANNDPRVCFVSPNVAFLVAQSRSKEIAAELLTSLNLPEKKLILVPVNDAGDGPTQLNYDTAVGNHWSLLVIHERTGPCELSSVEARSVSAAARLITSLLPVRKTLSNVKLLRSPKQSNHSDCGVYVCAMMETVLQSFLADDQMQEFNGIAEEDLPYSSPAIVRSEMRKLVREKCGV</sequence>
<reference evidence="6 7" key="1">
    <citation type="journal article" date="2023" name="Nat. Commun.">
        <title>Origin of minicircular mitochondrial genomes in red algae.</title>
        <authorList>
            <person name="Lee Y."/>
            <person name="Cho C.H."/>
            <person name="Lee Y.M."/>
            <person name="Park S.I."/>
            <person name="Yang J.H."/>
            <person name="West J.A."/>
            <person name="Bhattacharya D."/>
            <person name="Yoon H.S."/>
        </authorList>
    </citation>
    <scope>NUCLEOTIDE SEQUENCE [LARGE SCALE GENOMIC DNA]</scope>
    <source>
        <strain evidence="6 7">CCMP1338</strain>
        <tissue evidence="6">Whole cell</tissue>
    </source>
</reference>
<evidence type="ECO:0000256" key="4">
    <source>
        <dbReference type="ARBA" id="ARBA00022807"/>
    </source>
</evidence>
<dbReference type="SUPFAM" id="SSF54001">
    <property type="entry name" value="Cysteine proteinases"/>
    <property type="match status" value="1"/>
</dbReference>
<comment type="caution">
    <text evidence="6">The sequence shown here is derived from an EMBL/GenBank/DDBJ whole genome shotgun (WGS) entry which is preliminary data.</text>
</comment>
<evidence type="ECO:0000256" key="3">
    <source>
        <dbReference type="ARBA" id="ARBA00022801"/>
    </source>
</evidence>
<keyword evidence="7" id="KW-1185">Reference proteome</keyword>
<evidence type="ECO:0000259" key="5">
    <source>
        <dbReference type="PROSITE" id="PS50600"/>
    </source>
</evidence>
<comment type="similarity">
    <text evidence="1">Belongs to the peptidase C48 family.</text>
</comment>
<dbReference type="GO" id="GO:0019784">
    <property type="term" value="F:deNEDDylase activity"/>
    <property type="evidence" value="ECO:0007669"/>
    <property type="project" value="InterPro"/>
</dbReference>
<keyword evidence="2" id="KW-0645">Protease</keyword>
<dbReference type="PROSITE" id="PS50600">
    <property type="entry name" value="ULP_PROTEASE"/>
    <property type="match status" value="1"/>
</dbReference>
<dbReference type="InterPro" id="IPR044613">
    <property type="entry name" value="Nep1/2-like"/>
</dbReference>
<dbReference type="InterPro" id="IPR003653">
    <property type="entry name" value="Peptidase_C48_C"/>
</dbReference>
<dbReference type="PANTHER" id="PTHR46468:SF1">
    <property type="entry name" value="SENTRIN-SPECIFIC PROTEASE 8"/>
    <property type="match status" value="1"/>
</dbReference>
<dbReference type="GO" id="GO:0000338">
    <property type="term" value="P:protein deneddylation"/>
    <property type="evidence" value="ECO:0007669"/>
    <property type="project" value="TreeGrafter"/>
</dbReference>
<proteinExistence type="inferred from homology"/>
<keyword evidence="3" id="KW-0378">Hydrolase</keyword>
<dbReference type="Pfam" id="PF02902">
    <property type="entry name" value="Peptidase_C48"/>
    <property type="match status" value="1"/>
</dbReference>
<evidence type="ECO:0000313" key="6">
    <source>
        <dbReference type="EMBL" id="KAJ8907476.1"/>
    </source>
</evidence>
<name>A0AAV8UXZ6_9RHOD</name>